<dbReference type="Gramene" id="OPUNC12G18380.2">
    <property type="protein sequence ID" value="OPUNC12G18380.2"/>
    <property type="gene ID" value="OPUNC12G18380"/>
</dbReference>
<dbReference type="Gene3D" id="1.20.1250.20">
    <property type="entry name" value="MFS general substrate transporter like domains"/>
    <property type="match status" value="1"/>
</dbReference>
<proteinExistence type="inferred from homology"/>
<dbReference type="STRING" id="4537.A0A0E0MQ29"/>
<dbReference type="eggNOG" id="KOG1237">
    <property type="taxonomic scope" value="Eukaryota"/>
</dbReference>
<dbReference type="PANTHER" id="PTHR11654">
    <property type="entry name" value="OLIGOPEPTIDE TRANSPORTER-RELATED"/>
    <property type="match status" value="1"/>
</dbReference>
<dbReference type="EnsemblPlants" id="OPUNC12G18380.2">
    <property type="protein sequence ID" value="OPUNC12G18380.2"/>
    <property type="gene ID" value="OPUNC12G18380"/>
</dbReference>
<dbReference type="InterPro" id="IPR000109">
    <property type="entry name" value="POT_fam"/>
</dbReference>
<evidence type="ECO:0000313" key="8">
    <source>
        <dbReference type="Proteomes" id="UP000026962"/>
    </source>
</evidence>
<sequence length="612" mass="65915">MEWIYRFRASARRSAGRPEIHMMEAQGLPPPSQEQTKLAPEKQQHISGEPAVRYHGWKVMPYVIGNETCERLGTIGTTANLLVYLTTVFHIPSVAAATLLNVFSGTTNLAPLLGAFLCDAYLGRYATLAAATIASFLGMLLLTLTAALRSLHPPTCVSSSSCQGPTHCQMAALLASFAFLVLGAGGIRPCNLAFGADQFDPATAAGRRGIASFFNWYYFTFTIAMMVSATLIIYLQSNINWAIGLAVPTALMALSCALFFMGTRLYVRVRPEGSPFTSFAQVLVAAARKRRLPAPPSPADELFDPPHRSKLVAKIKYTDQFRCLDKAAVVTPEDEVVVVEGPDGVSASASVNPWRLCTVQQVEQVKVLARIIPVWSSSIVYYVMLTQLGTYTVFQVMQSDRRVGRSGFEVPPGSMVVFNMVALTAWLPVYDRAVVPALRRVTGREDGISQLQRIGIGLALSVATMAVAVAVEQRRRGAGARASWAWMVPQQAMAGLSEAFAAIGLNELCYKESPESMRSVAGALTPVGLGVASYASGAMVTAVQRATGWLAQDIDKGRVDLFYLVVGAMAAANLAYFVACALWYRTKNIADDGGVELETSSKHNGDAPAMAV</sequence>
<dbReference type="GO" id="GO:0016020">
    <property type="term" value="C:membrane"/>
    <property type="evidence" value="ECO:0007669"/>
    <property type="project" value="UniProtKB-SubCell"/>
</dbReference>
<evidence type="ECO:0000256" key="3">
    <source>
        <dbReference type="ARBA" id="ARBA00022692"/>
    </source>
</evidence>
<accession>A0A0E0MQ29</accession>
<evidence type="ECO:0000313" key="7">
    <source>
        <dbReference type="EnsemblPlants" id="OPUNC12G18380.2"/>
    </source>
</evidence>
<feature type="transmembrane region" description="Helical" evidence="6">
    <location>
        <begin position="241"/>
        <end position="261"/>
    </location>
</feature>
<keyword evidence="3 6" id="KW-0812">Transmembrane</keyword>
<dbReference type="SUPFAM" id="SSF103473">
    <property type="entry name" value="MFS general substrate transporter"/>
    <property type="match status" value="1"/>
</dbReference>
<feature type="transmembrane region" description="Helical" evidence="6">
    <location>
        <begin position="216"/>
        <end position="235"/>
    </location>
</feature>
<evidence type="ECO:0000256" key="6">
    <source>
        <dbReference type="SAM" id="Phobius"/>
    </source>
</evidence>
<dbReference type="Proteomes" id="UP000026962">
    <property type="component" value="Chromosome 12"/>
</dbReference>
<protein>
    <submittedName>
        <fullName evidence="7">Uncharacterized protein</fullName>
    </submittedName>
</protein>
<organism evidence="7">
    <name type="scientific">Oryza punctata</name>
    <name type="common">Red rice</name>
    <dbReference type="NCBI Taxonomy" id="4537"/>
    <lineage>
        <taxon>Eukaryota</taxon>
        <taxon>Viridiplantae</taxon>
        <taxon>Streptophyta</taxon>
        <taxon>Embryophyta</taxon>
        <taxon>Tracheophyta</taxon>
        <taxon>Spermatophyta</taxon>
        <taxon>Magnoliopsida</taxon>
        <taxon>Liliopsida</taxon>
        <taxon>Poales</taxon>
        <taxon>Poaceae</taxon>
        <taxon>BOP clade</taxon>
        <taxon>Oryzoideae</taxon>
        <taxon>Oryzeae</taxon>
        <taxon>Oryzinae</taxon>
        <taxon>Oryza</taxon>
    </lineage>
</organism>
<feature type="transmembrane region" description="Helical" evidence="6">
    <location>
        <begin position="561"/>
        <end position="584"/>
    </location>
</feature>
<keyword evidence="5 6" id="KW-0472">Membrane</keyword>
<comment type="subcellular location">
    <subcellularLocation>
        <location evidence="1">Membrane</location>
        <topology evidence="1">Multi-pass membrane protein</topology>
    </subcellularLocation>
</comment>
<evidence type="ECO:0000256" key="5">
    <source>
        <dbReference type="ARBA" id="ARBA00023136"/>
    </source>
</evidence>
<dbReference type="InterPro" id="IPR036259">
    <property type="entry name" value="MFS_trans_sf"/>
</dbReference>
<reference evidence="7" key="1">
    <citation type="submission" date="2015-04" db="UniProtKB">
        <authorList>
            <consortium name="EnsemblPlants"/>
        </authorList>
    </citation>
    <scope>IDENTIFICATION</scope>
</reference>
<comment type="similarity">
    <text evidence="2">Belongs to the major facilitator superfamily. Proton-dependent oligopeptide transporter (POT/PTR) (TC 2.A.17) family.</text>
</comment>
<evidence type="ECO:0000256" key="1">
    <source>
        <dbReference type="ARBA" id="ARBA00004141"/>
    </source>
</evidence>
<evidence type="ECO:0000256" key="4">
    <source>
        <dbReference type="ARBA" id="ARBA00022989"/>
    </source>
</evidence>
<feature type="transmembrane region" description="Helical" evidence="6">
    <location>
        <begin position="520"/>
        <end position="541"/>
    </location>
</feature>
<dbReference type="Pfam" id="PF00854">
    <property type="entry name" value="PTR2"/>
    <property type="match status" value="1"/>
</dbReference>
<feature type="transmembrane region" description="Helical" evidence="6">
    <location>
        <begin position="123"/>
        <end position="144"/>
    </location>
</feature>
<dbReference type="AlphaFoldDB" id="A0A0E0MQ29"/>
<dbReference type="GO" id="GO:0022857">
    <property type="term" value="F:transmembrane transporter activity"/>
    <property type="evidence" value="ECO:0007669"/>
    <property type="project" value="InterPro"/>
</dbReference>
<keyword evidence="8" id="KW-1185">Reference proteome</keyword>
<reference evidence="7" key="2">
    <citation type="submission" date="2018-05" db="EMBL/GenBank/DDBJ databases">
        <title>OpunRS2 (Oryza punctata Reference Sequence Version 2).</title>
        <authorList>
            <person name="Zhang J."/>
            <person name="Kudrna D."/>
            <person name="Lee S."/>
            <person name="Talag J."/>
            <person name="Welchert J."/>
            <person name="Wing R.A."/>
        </authorList>
    </citation>
    <scope>NUCLEOTIDE SEQUENCE [LARGE SCALE GENOMIC DNA]</scope>
</reference>
<evidence type="ECO:0000256" key="2">
    <source>
        <dbReference type="ARBA" id="ARBA00005982"/>
    </source>
</evidence>
<dbReference type="OMA" id="WLACAVY"/>
<feature type="transmembrane region" description="Helical" evidence="6">
    <location>
        <begin position="410"/>
        <end position="430"/>
    </location>
</feature>
<name>A0A0E0MQ29_ORYPU</name>
<feature type="transmembrane region" description="Helical" evidence="6">
    <location>
        <begin position="379"/>
        <end position="398"/>
    </location>
</feature>
<dbReference type="CDD" id="cd17416">
    <property type="entry name" value="MFS_NPF1_2"/>
    <property type="match status" value="1"/>
</dbReference>
<keyword evidence="4 6" id="KW-1133">Transmembrane helix</keyword>